<dbReference type="PROSITE" id="PS51385">
    <property type="entry name" value="YJEF_N"/>
    <property type="match status" value="1"/>
</dbReference>
<evidence type="ECO:0000256" key="20">
    <source>
        <dbReference type="ARBA" id="ARBA00049209"/>
    </source>
</evidence>
<comment type="similarity">
    <text evidence="5">In the C-terminal section; belongs to the NnrD/CARKD family.</text>
</comment>
<evidence type="ECO:0000256" key="17">
    <source>
        <dbReference type="ARBA" id="ARBA00025153"/>
    </source>
</evidence>
<dbReference type="PROSITE" id="PS01050">
    <property type="entry name" value="YJEF_C_2"/>
    <property type="match status" value="1"/>
</dbReference>
<dbReference type="GO" id="GO:0005524">
    <property type="term" value="F:ATP binding"/>
    <property type="evidence" value="ECO:0007669"/>
    <property type="project" value="UniProtKB-KW"/>
</dbReference>
<evidence type="ECO:0000256" key="7">
    <source>
        <dbReference type="ARBA" id="ARBA00013129"/>
    </source>
</evidence>
<evidence type="ECO:0000256" key="16">
    <source>
        <dbReference type="ARBA" id="ARBA00023268"/>
    </source>
</evidence>
<proteinExistence type="inferred from homology"/>
<dbReference type="CDD" id="cd01171">
    <property type="entry name" value="YXKO-related"/>
    <property type="match status" value="1"/>
</dbReference>
<evidence type="ECO:0000256" key="6">
    <source>
        <dbReference type="ARBA" id="ARBA00012228"/>
    </source>
</evidence>
<dbReference type="InterPro" id="IPR030677">
    <property type="entry name" value="Nnr"/>
</dbReference>
<dbReference type="NCBIfam" id="TIGR00196">
    <property type="entry name" value="yjeF_cterm"/>
    <property type="match status" value="1"/>
</dbReference>
<dbReference type="SUPFAM" id="SSF64153">
    <property type="entry name" value="YjeF N-terminal domain-like"/>
    <property type="match status" value="1"/>
</dbReference>
<feature type="domain" description="YjeF C-terminal" evidence="21">
    <location>
        <begin position="237"/>
        <end position="517"/>
    </location>
</feature>
<dbReference type="NCBIfam" id="TIGR00197">
    <property type="entry name" value="yjeF_nterm"/>
    <property type="match status" value="1"/>
</dbReference>
<comment type="cofactor">
    <cofactor evidence="3">
        <name>K(+)</name>
        <dbReference type="ChEBI" id="CHEBI:29103"/>
    </cofactor>
</comment>
<sequence length="519" mass="54411">MTFATDSLPEEIYQASQVRELDQLAIQDMGITGYELMCRAGEAACDVLRLRWPSTRAIQIFCGAGNNAGDGYVVARLALKQGYEVVVSAVVAPEKLSGDAERAYADYRDSGGKVETLKVATSAFSADLIIDALLGVGFGRELEGLFKSAVEVINAAQCPVLALDVPTGLHADTGSVISGADTKGLAVRADATITFVALKQGLFLGEAMDYRGELFFSDLGIQWNRSPSQRPSLRRLDQSFLAKTLQPRKQTAHKGSHGRLLLVGGGVGMSGAIRLAAEAALRAGAGLVQVATHPANVEQVMEGRAEIMCLGITNPDDLNVLANQADAVVLGPGLGGDSWAKGVWQQIMDSNWQRMVLDADGLNFLAQEVPWVGGAKQDNWILTPHPGEAARLLSPLKGKEISTAHIQAERLKHANDLAEYYDGIVVLKGAGSLVAAPHGAITSVCDFGNPGMATAGMGDVLSGIIGALCVQGNAAVDAACAGVLLHALAGDDAAAQGQRGTLAGDLMPYIRKWANTTSP</sequence>
<keyword evidence="16" id="KW-0511">Multifunctional enzyme</keyword>
<protein>
    <recommendedName>
        <fullName evidence="18">Nicotinamide nucleotide repair protein</fullName>
        <ecNumber evidence="7">4.2.1.136</ecNumber>
        <ecNumber evidence="6">5.1.99.6</ecNumber>
    </recommendedName>
</protein>
<feature type="domain" description="YjeF N-terminal" evidence="22">
    <location>
        <begin position="18"/>
        <end position="227"/>
    </location>
</feature>
<dbReference type="PANTHER" id="PTHR12592:SF0">
    <property type="entry name" value="ATP-DEPENDENT (S)-NAD(P)H-HYDRATE DEHYDRATASE"/>
    <property type="match status" value="1"/>
</dbReference>
<keyword evidence="11" id="KW-0521">NADP</keyword>
<evidence type="ECO:0000256" key="19">
    <source>
        <dbReference type="ARBA" id="ARBA00048238"/>
    </source>
</evidence>
<evidence type="ECO:0000256" key="8">
    <source>
        <dbReference type="ARBA" id="ARBA00022723"/>
    </source>
</evidence>
<evidence type="ECO:0000256" key="14">
    <source>
        <dbReference type="ARBA" id="ARBA00023235"/>
    </source>
</evidence>
<dbReference type="Pfam" id="PF03853">
    <property type="entry name" value="YjeF_N"/>
    <property type="match status" value="1"/>
</dbReference>
<comment type="similarity">
    <text evidence="4">In the N-terminal section; belongs to the NnrE/AIBP family.</text>
</comment>
<organism evidence="23">
    <name type="scientific">marine metagenome</name>
    <dbReference type="NCBI Taxonomy" id="408172"/>
    <lineage>
        <taxon>unclassified sequences</taxon>
        <taxon>metagenomes</taxon>
        <taxon>ecological metagenomes</taxon>
    </lineage>
</organism>
<name>A0A381XU26_9ZZZZ</name>
<dbReference type="InterPro" id="IPR000631">
    <property type="entry name" value="CARKD"/>
</dbReference>
<dbReference type="InterPro" id="IPR036652">
    <property type="entry name" value="YjeF_N_dom_sf"/>
</dbReference>
<evidence type="ECO:0000256" key="1">
    <source>
        <dbReference type="ARBA" id="ARBA00000013"/>
    </source>
</evidence>
<comment type="function">
    <text evidence="17">Bifunctional enzyme that catalyzes the epimerization of the S- and R-forms of NAD(P)HX and the dehydration of the S-form of NAD(P)HX at the expense of ADP, which is converted to AMP. This allows the repair of both epimers of NAD(P)HX, a damaged form of NAD(P)H that is a result of enzymatic or heat-dependent hydration.</text>
</comment>
<keyword evidence="13" id="KW-0520">NAD</keyword>
<keyword evidence="12" id="KW-0630">Potassium</keyword>
<evidence type="ECO:0000256" key="9">
    <source>
        <dbReference type="ARBA" id="ARBA00022741"/>
    </source>
</evidence>
<evidence type="ECO:0000259" key="21">
    <source>
        <dbReference type="PROSITE" id="PS51383"/>
    </source>
</evidence>
<dbReference type="GO" id="GO:0046872">
    <property type="term" value="F:metal ion binding"/>
    <property type="evidence" value="ECO:0007669"/>
    <property type="project" value="UniProtKB-KW"/>
</dbReference>
<dbReference type="GO" id="GO:0052855">
    <property type="term" value="F:ADP-dependent NAD(P)H-hydrate dehydratase activity"/>
    <property type="evidence" value="ECO:0007669"/>
    <property type="project" value="UniProtKB-EC"/>
</dbReference>
<evidence type="ECO:0000256" key="15">
    <source>
        <dbReference type="ARBA" id="ARBA00023239"/>
    </source>
</evidence>
<evidence type="ECO:0000256" key="13">
    <source>
        <dbReference type="ARBA" id="ARBA00023027"/>
    </source>
</evidence>
<comment type="catalytic activity">
    <reaction evidence="1">
        <text>(6R)-NADHX = (6S)-NADHX</text>
        <dbReference type="Rhea" id="RHEA:32215"/>
        <dbReference type="ChEBI" id="CHEBI:64074"/>
        <dbReference type="ChEBI" id="CHEBI:64075"/>
        <dbReference type="EC" id="5.1.99.6"/>
    </reaction>
</comment>
<gene>
    <name evidence="23" type="ORF">METZ01_LOCUS120765</name>
</gene>
<evidence type="ECO:0000256" key="18">
    <source>
        <dbReference type="ARBA" id="ARBA00032624"/>
    </source>
</evidence>
<dbReference type="GO" id="GO:0110051">
    <property type="term" value="P:metabolite repair"/>
    <property type="evidence" value="ECO:0007669"/>
    <property type="project" value="TreeGrafter"/>
</dbReference>
<keyword evidence="8" id="KW-0479">Metal-binding</keyword>
<keyword evidence="9" id="KW-0547">Nucleotide-binding</keyword>
<dbReference type="PANTHER" id="PTHR12592">
    <property type="entry name" value="ATP-DEPENDENT (S)-NAD(P)H-HYDRATE DEHYDRATASE FAMILY MEMBER"/>
    <property type="match status" value="1"/>
</dbReference>
<dbReference type="EC" id="4.2.1.136" evidence="7"/>
<dbReference type="Pfam" id="PF01256">
    <property type="entry name" value="Carb_kinase"/>
    <property type="match status" value="1"/>
</dbReference>
<dbReference type="GO" id="GO:0052856">
    <property type="term" value="F:NAD(P)HX epimerase activity"/>
    <property type="evidence" value="ECO:0007669"/>
    <property type="project" value="UniProtKB-EC"/>
</dbReference>
<dbReference type="Gene3D" id="3.40.50.10260">
    <property type="entry name" value="YjeF N-terminal domain"/>
    <property type="match status" value="1"/>
</dbReference>
<dbReference type="EC" id="5.1.99.6" evidence="6"/>
<dbReference type="PROSITE" id="PS01049">
    <property type="entry name" value="YJEF_C_1"/>
    <property type="match status" value="1"/>
</dbReference>
<comment type="catalytic activity">
    <reaction evidence="19">
        <text>(6S)-NADHX + ADP = AMP + phosphate + NADH + H(+)</text>
        <dbReference type="Rhea" id="RHEA:32223"/>
        <dbReference type="ChEBI" id="CHEBI:15378"/>
        <dbReference type="ChEBI" id="CHEBI:43474"/>
        <dbReference type="ChEBI" id="CHEBI:57945"/>
        <dbReference type="ChEBI" id="CHEBI:64074"/>
        <dbReference type="ChEBI" id="CHEBI:456215"/>
        <dbReference type="ChEBI" id="CHEBI:456216"/>
        <dbReference type="EC" id="4.2.1.136"/>
    </reaction>
</comment>
<comment type="catalytic activity">
    <reaction evidence="20">
        <text>(6S)-NADPHX + ADP = AMP + phosphate + NADPH + H(+)</text>
        <dbReference type="Rhea" id="RHEA:32235"/>
        <dbReference type="ChEBI" id="CHEBI:15378"/>
        <dbReference type="ChEBI" id="CHEBI:43474"/>
        <dbReference type="ChEBI" id="CHEBI:57783"/>
        <dbReference type="ChEBI" id="CHEBI:64076"/>
        <dbReference type="ChEBI" id="CHEBI:456215"/>
        <dbReference type="ChEBI" id="CHEBI:456216"/>
        <dbReference type="EC" id="4.2.1.136"/>
    </reaction>
</comment>
<evidence type="ECO:0000256" key="5">
    <source>
        <dbReference type="ARBA" id="ARBA00009524"/>
    </source>
</evidence>
<evidence type="ECO:0000259" key="22">
    <source>
        <dbReference type="PROSITE" id="PS51385"/>
    </source>
</evidence>
<dbReference type="EMBL" id="UINC01016285">
    <property type="protein sequence ID" value="SVA67911.1"/>
    <property type="molecule type" value="Genomic_DNA"/>
</dbReference>
<dbReference type="InterPro" id="IPR029056">
    <property type="entry name" value="Ribokinase-like"/>
</dbReference>
<evidence type="ECO:0000256" key="2">
    <source>
        <dbReference type="ARBA" id="ARBA00000909"/>
    </source>
</evidence>
<keyword evidence="10" id="KW-0067">ATP-binding</keyword>
<evidence type="ECO:0000313" key="23">
    <source>
        <dbReference type="EMBL" id="SVA67911.1"/>
    </source>
</evidence>
<evidence type="ECO:0000256" key="3">
    <source>
        <dbReference type="ARBA" id="ARBA00001958"/>
    </source>
</evidence>
<keyword evidence="14" id="KW-0413">Isomerase</keyword>
<dbReference type="Gene3D" id="3.40.1190.20">
    <property type="match status" value="1"/>
</dbReference>
<evidence type="ECO:0000256" key="10">
    <source>
        <dbReference type="ARBA" id="ARBA00022840"/>
    </source>
</evidence>
<dbReference type="InterPro" id="IPR004443">
    <property type="entry name" value="YjeF_N_dom"/>
</dbReference>
<evidence type="ECO:0000256" key="4">
    <source>
        <dbReference type="ARBA" id="ARBA00006001"/>
    </source>
</evidence>
<reference evidence="23" key="1">
    <citation type="submission" date="2018-05" db="EMBL/GenBank/DDBJ databases">
        <authorList>
            <person name="Lanie J.A."/>
            <person name="Ng W.-L."/>
            <person name="Kazmierczak K.M."/>
            <person name="Andrzejewski T.M."/>
            <person name="Davidsen T.M."/>
            <person name="Wayne K.J."/>
            <person name="Tettelin H."/>
            <person name="Glass J.I."/>
            <person name="Rusch D."/>
            <person name="Podicherti R."/>
            <person name="Tsui H.-C.T."/>
            <person name="Winkler M.E."/>
        </authorList>
    </citation>
    <scope>NUCLEOTIDE SEQUENCE</scope>
</reference>
<dbReference type="PROSITE" id="PS51383">
    <property type="entry name" value="YJEF_C_3"/>
    <property type="match status" value="1"/>
</dbReference>
<dbReference type="InterPro" id="IPR017953">
    <property type="entry name" value="Carbohydrate_kinase_pred_CS"/>
</dbReference>
<dbReference type="AlphaFoldDB" id="A0A381XU26"/>
<dbReference type="HAMAP" id="MF_01965">
    <property type="entry name" value="NADHX_dehydratase"/>
    <property type="match status" value="1"/>
</dbReference>
<dbReference type="HAMAP" id="MF_01966">
    <property type="entry name" value="NADHX_epimerase"/>
    <property type="match status" value="1"/>
</dbReference>
<evidence type="ECO:0000256" key="12">
    <source>
        <dbReference type="ARBA" id="ARBA00022958"/>
    </source>
</evidence>
<keyword evidence="15" id="KW-0456">Lyase</keyword>
<dbReference type="SUPFAM" id="SSF53613">
    <property type="entry name" value="Ribokinase-like"/>
    <property type="match status" value="1"/>
</dbReference>
<evidence type="ECO:0000256" key="11">
    <source>
        <dbReference type="ARBA" id="ARBA00022857"/>
    </source>
</evidence>
<comment type="catalytic activity">
    <reaction evidence="2">
        <text>(6R)-NADPHX = (6S)-NADPHX</text>
        <dbReference type="Rhea" id="RHEA:32227"/>
        <dbReference type="ChEBI" id="CHEBI:64076"/>
        <dbReference type="ChEBI" id="CHEBI:64077"/>
        <dbReference type="EC" id="5.1.99.6"/>
    </reaction>
</comment>
<accession>A0A381XU26</accession>
<dbReference type="PIRSF" id="PIRSF017184">
    <property type="entry name" value="Nnr"/>
    <property type="match status" value="1"/>
</dbReference>